<protein>
    <submittedName>
        <fullName evidence="8">Nucleoside triphosphatase YtkD</fullName>
    </submittedName>
</protein>
<accession>A0ABS7K4T7</accession>
<dbReference type="InterPro" id="IPR020084">
    <property type="entry name" value="NUDIX_hydrolase_CS"/>
</dbReference>
<name>A0ABS7K4T7_9BACI</name>
<evidence type="ECO:0000259" key="7">
    <source>
        <dbReference type="PROSITE" id="PS51462"/>
    </source>
</evidence>
<keyword evidence="9" id="KW-1185">Reference proteome</keyword>
<evidence type="ECO:0000256" key="6">
    <source>
        <dbReference type="RuleBase" id="RU003476"/>
    </source>
</evidence>
<dbReference type="SUPFAM" id="SSF55811">
    <property type="entry name" value="Nudix"/>
    <property type="match status" value="1"/>
</dbReference>
<feature type="domain" description="Nudix hydrolase" evidence="7">
    <location>
        <begin position="6"/>
        <end position="152"/>
    </location>
</feature>
<dbReference type="InterPro" id="IPR014078">
    <property type="entry name" value="Nudix_YtkD"/>
</dbReference>
<dbReference type="PANTHER" id="PTHR43758">
    <property type="entry name" value="7,8-DIHYDRO-8-OXOGUANINE TRIPHOSPHATASE"/>
    <property type="match status" value="1"/>
</dbReference>
<proteinExistence type="inferred from homology"/>
<dbReference type="InterPro" id="IPR000086">
    <property type="entry name" value="NUDIX_hydrolase_dom"/>
</dbReference>
<dbReference type="NCBIfam" id="TIGR02705">
    <property type="entry name" value="nudix_YtkD"/>
    <property type="match status" value="1"/>
</dbReference>
<evidence type="ECO:0000313" key="8">
    <source>
        <dbReference type="EMBL" id="MBY0097193.1"/>
    </source>
</evidence>
<dbReference type="Proteomes" id="UP000769780">
    <property type="component" value="Unassembled WGS sequence"/>
</dbReference>
<comment type="caution">
    <text evidence="8">The sequence shown here is derived from an EMBL/GenBank/DDBJ whole genome shotgun (WGS) entry which is preliminary data.</text>
</comment>
<dbReference type="Pfam" id="PF00293">
    <property type="entry name" value="NUDIX"/>
    <property type="match status" value="1"/>
</dbReference>
<dbReference type="CDD" id="cd04665">
    <property type="entry name" value="NUDIX_RppH"/>
    <property type="match status" value="1"/>
</dbReference>
<keyword evidence="3" id="KW-0479">Metal-binding</keyword>
<dbReference type="RefSeq" id="WP_221873417.1">
    <property type="nucleotide sequence ID" value="NZ_JACWFH010000011.1"/>
</dbReference>
<organism evidence="8 9">
    <name type="scientific">Mesobacillus maritimus</name>
    <dbReference type="NCBI Taxonomy" id="1643336"/>
    <lineage>
        <taxon>Bacteria</taxon>
        <taxon>Bacillati</taxon>
        <taxon>Bacillota</taxon>
        <taxon>Bacilli</taxon>
        <taxon>Bacillales</taxon>
        <taxon>Bacillaceae</taxon>
        <taxon>Mesobacillus</taxon>
    </lineage>
</organism>
<evidence type="ECO:0000313" key="9">
    <source>
        <dbReference type="Proteomes" id="UP000769780"/>
    </source>
</evidence>
<keyword evidence="4 6" id="KW-0378">Hydrolase</keyword>
<dbReference type="Gene3D" id="3.90.79.10">
    <property type="entry name" value="Nucleoside Triphosphate Pyrophosphohydrolase"/>
    <property type="match status" value="1"/>
</dbReference>
<evidence type="ECO:0000256" key="3">
    <source>
        <dbReference type="ARBA" id="ARBA00022723"/>
    </source>
</evidence>
<keyword evidence="5" id="KW-0460">Magnesium</keyword>
<dbReference type="PROSITE" id="PS00893">
    <property type="entry name" value="NUDIX_BOX"/>
    <property type="match status" value="1"/>
</dbReference>
<dbReference type="EMBL" id="JACWFH010000011">
    <property type="protein sequence ID" value="MBY0097193.1"/>
    <property type="molecule type" value="Genomic_DNA"/>
</dbReference>
<evidence type="ECO:0000256" key="1">
    <source>
        <dbReference type="ARBA" id="ARBA00001946"/>
    </source>
</evidence>
<dbReference type="PRINTS" id="PR00502">
    <property type="entry name" value="NUDIXFAMILY"/>
</dbReference>
<comment type="cofactor">
    <cofactor evidence="1">
        <name>Mg(2+)</name>
        <dbReference type="ChEBI" id="CHEBI:18420"/>
    </cofactor>
</comment>
<evidence type="ECO:0000256" key="4">
    <source>
        <dbReference type="ARBA" id="ARBA00022801"/>
    </source>
</evidence>
<evidence type="ECO:0000256" key="5">
    <source>
        <dbReference type="ARBA" id="ARBA00022842"/>
    </source>
</evidence>
<dbReference type="InterPro" id="IPR015797">
    <property type="entry name" value="NUDIX_hydrolase-like_dom_sf"/>
</dbReference>
<dbReference type="InterPro" id="IPR020476">
    <property type="entry name" value="Nudix_hydrolase"/>
</dbReference>
<comment type="similarity">
    <text evidence="2 6">Belongs to the Nudix hydrolase family.</text>
</comment>
<dbReference type="PANTHER" id="PTHR43758:SF8">
    <property type="entry name" value="8-OXO-DGTP DIPHOSPHATASE YTKD-RELATED"/>
    <property type="match status" value="1"/>
</dbReference>
<gene>
    <name evidence="8" type="primary">ytkD</name>
    <name evidence="8" type="ORF">H0185_10250</name>
</gene>
<dbReference type="PROSITE" id="PS51462">
    <property type="entry name" value="NUDIX"/>
    <property type="match status" value="1"/>
</dbReference>
<reference evidence="8 9" key="1">
    <citation type="submission" date="2020-07" db="EMBL/GenBank/DDBJ databases">
        <title>Fungal Genomes of the International Space Station.</title>
        <authorList>
            <person name="Seuylemezian A."/>
            <person name="Singh N.K."/>
            <person name="Wood J."/>
            <person name="Venkateswaran K."/>
        </authorList>
    </citation>
    <scope>NUCLEOTIDE SEQUENCE [LARGE SCALE GENOMIC DNA]</scope>
    <source>
        <strain evidence="8 9">PL-B2</strain>
    </source>
</reference>
<evidence type="ECO:0000256" key="2">
    <source>
        <dbReference type="ARBA" id="ARBA00005582"/>
    </source>
</evidence>
<sequence>MKHFNDLNGAEVTLSFQKNAFGHEPDHVLVICKYNEKWVLTDHKKRGWEFPGGKREKGETLEQAANREVMEETGGKIETLHFIGEYEVRDGQGSFRKRIYYAELKELLTQQSYFETNGPIFVEGDLLSEVSKNHYSFIMKDEVIRLSLEYIK</sequence>